<evidence type="ECO:0000313" key="3">
    <source>
        <dbReference type="EMBL" id="WXB16520.1"/>
    </source>
</evidence>
<keyword evidence="1" id="KW-0732">Signal</keyword>
<keyword evidence="4" id="KW-1185">Reference proteome</keyword>
<accession>A0ABZ2M0L9</accession>
<dbReference type="InterPro" id="IPR027385">
    <property type="entry name" value="Beta-barrel_OMP"/>
</dbReference>
<dbReference type="EMBL" id="CP089984">
    <property type="protein sequence ID" value="WXB16520.1"/>
    <property type="molecule type" value="Genomic_DNA"/>
</dbReference>
<evidence type="ECO:0000256" key="1">
    <source>
        <dbReference type="ARBA" id="ARBA00022729"/>
    </source>
</evidence>
<feature type="domain" description="Outer membrane protein beta-barrel" evidence="2">
    <location>
        <begin position="30"/>
        <end position="172"/>
    </location>
</feature>
<reference evidence="3 4" key="1">
    <citation type="submission" date="2021-12" db="EMBL/GenBank/DDBJ databases">
        <title>Discovery of the Pendulisporaceae a myxobacterial family with distinct sporulation behavior and unique specialized metabolism.</title>
        <authorList>
            <person name="Garcia R."/>
            <person name="Popoff A."/>
            <person name="Bader C.D."/>
            <person name="Loehr J."/>
            <person name="Walesch S."/>
            <person name="Walt C."/>
            <person name="Boldt J."/>
            <person name="Bunk B."/>
            <person name="Haeckl F.J.F.P.J."/>
            <person name="Gunesch A.P."/>
            <person name="Birkelbach J."/>
            <person name="Nuebel U."/>
            <person name="Pietschmann T."/>
            <person name="Bach T."/>
            <person name="Mueller R."/>
        </authorList>
    </citation>
    <scope>NUCLEOTIDE SEQUENCE [LARGE SCALE GENOMIC DNA]</scope>
    <source>
        <strain evidence="3 4">MSr11954</strain>
    </source>
</reference>
<dbReference type="Proteomes" id="UP001370348">
    <property type="component" value="Chromosome"/>
</dbReference>
<evidence type="ECO:0000259" key="2">
    <source>
        <dbReference type="Pfam" id="PF13505"/>
    </source>
</evidence>
<evidence type="ECO:0000313" key="4">
    <source>
        <dbReference type="Proteomes" id="UP001370348"/>
    </source>
</evidence>
<protein>
    <submittedName>
        <fullName evidence="3">Porin family protein</fullName>
    </submittedName>
</protein>
<name>A0ABZ2M0L9_9BACT</name>
<dbReference type="Gene3D" id="2.40.160.20">
    <property type="match status" value="1"/>
</dbReference>
<organism evidence="3 4">
    <name type="scientific">Pendulispora albinea</name>
    <dbReference type="NCBI Taxonomy" id="2741071"/>
    <lineage>
        <taxon>Bacteria</taxon>
        <taxon>Pseudomonadati</taxon>
        <taxon>Myxococcota</taxon>
        <taxon>Myxococcia</taxon>
        <taxon>Myxococcales</taxon>
        <taxon>Sorangiineae</taxon>
        <taxon>Pendulisporaceae</taxon>
        <taxon>Pendulispora</taxon>
    </lineage>
</organism>
<dbReference type="RefSeq" id="WP_394826145.1">
    <property type="nucleotide sequence ID" value="NZ_CP089984.1"/>
</dbReference>
<gene>
    <name evidence="3" type="ORF">LZC94_04395</name>
</gene>
<proteinExistence type="predicted"/>
<dbReference type="InterPro" id="IPR011250">
    <property type="entry name" value="OMP/PagP_B-barrel"/>
</dbReference>
<dbReference type="SUPFAM" id="SSF56925">
    <property type="entry name" value="OMPA-like"/>
    <property type="match status" value="1"/>
</dbReference>
<dbReference type="Pfam" id="PF13505">
    <property type="entry name" value="OMP_b-brl"/>
    <property type="match status" value="1"/>
</dbReference>
<sequence>MRHLVAWVCLAGLVAHAREAHAGGSGRGADEPEGKHHLGLGAGLSILKVDDKTTHSIGPGLALHYAYQITDALRFIGEGTSFIVAKDEDKGPEIPHTRPTRVDTFGLGMGYVLDITRKWVPYGGVMATGTALTGGTLDNAVLAFGVQLAVGVDYMLTSHFAIGFAFRQHLLLTKMSTYTSYYAGFLRAEFVWGK</sequence>